<feature type="binding site" evidence="12">
    <location>
        <position position="13"/>
    </location>
    <ligand>
        <name>Mg(2+)</name>
        <dbReference type="ChEBI" id="CHEBI:18420"/>
    </ligand>
</feature>
<comment type="cofactor">
    <cofactor evidence="12">
        <name>Mg(2+)</name>
        <dbReference type="ChEBI" id="CHEBI:18420"/>
    </cofactor>
    <text evidence="12">Binds 2 magnesium ions per subunit.</text>
</comment>
<keyword evidence="15" id="KW-1185">Reference proteome</keyword>
<evidence type="ECO:0000256" key="6">
    <source>
        <dbReference type="ARBA" id="ARBA00023277"/>
    </source>
</evidence>
<dbReference type="InterPro" id="IPR051600">
    <property type="entry name" value="Beta-PGM-like"/>
</dbReference>
<dbReference type="InterPro" id="IPR036412">
    <property type="entry name" value="HAD-like_sf"/>
</dbReference>
<keyword evidence="6" id="KW-0119">Carbohydrate metabolism</keyword>
<feature type="binding site" evidence="12">
    <location>
        <position position="174"/>
    </location>
    <ligand>
        <name>Mg(2+)</name>
        <dbReference type="ChEBI" id="CHEBI:18420"/>
    </ligand>
</feature>
<dbReference type="Gene3D" id="3.40.50.1000">
    <property type="entry name" value="HAD superfamily/HAD-like"/>
    <property type="match status" value="1"/>
</dbReference>
<dbReference type="SFLD" id="SFLDG01129">
    <property type="entry name" value="C1.5:_HAD__Beta-PGM__Phosphata"/>
    <property type="match status" value="1"/>
</dbReference>
<protein>
    <recommendedName>
        <fullName evidence="9">Beta-phosphoglucomutase</fullName>
        <ecNumber evidence="8">5.4.2.6</ecNumber>
    </recommendedName>
</protein>
<evidence type="ECO:0000256" key="1">
    <source>
        <dbReference type="ARBA" id="ARBA00006171"/>
    </source>
</evidence>
<feature type="active site" description="Proton donor/acceptor" evidence="10">
    <location>
        <position position="13"/>
    </location>
</feature>
<evidence type="ECO:0000256" key="9">
    <source>
        <dbReference type="ARBA" id="ARBA00044991"/>
    </source>
</evidence>
<evidence type="ECO:0000256" key="13">
    <source>
        <dbReference type="PIRSR" id="PIRSR610972-4"/>
    </source>
</evidence>
<dbReference type="InterPro" id="IPR010976">
    <property type="entry name" value="B-phosphoglucomutase_hydrolase"/>
</dbReference>
<dbReference type="SFLD" id="SFLDF00046">
    <property type="entry name" value="beta-phosphoglucomutase"/>
    <property type="match status" value="1"/>
</dbReference>
<feature type="binding site" evidence="11">
    <location>
        <position position="54"/>
    </location>
    <ligand>
        <name>substrate</name>
    </ligand>
</feature>
<dbReference type="SFLD" id="SFLDS00003">
    <property type="entry name" value="Haloacid_Dehalogenase"/>
    <property type="match status" value="1"/>
</dbReference>
<dbReference type="Gene3D" id="1.10.150.240">
    <property type="entry name" value="Putative phosphatase, domain 2"/>
    <property type="match status" value="1"/>
</dbReference>
<sequence length="227" mass="25333">MTQYPQAFIYDLDGVITDTAEFHFFAWKKLADGLGVSIDRQFNEQLKGISRMDSLEQILKLNSSLVRFTKEEKVNLANQKNVYYLELIESINSTNILPGIECLLKKNKELNIKVALGSASKNAVQVLNQLGLTKYFDFIVDASKVKKGKPNPETFTTAADHLGIPYSSCIGIEDAAAGIEAINEANMFSVGVGTIEHLSHADYLVGDTSKLVFEEIVKRYKEKTVFR</sequence>
<evidence type="ECO:0000256" key="5">
    <source>
        <dbReference type="ARBA" id="ARBA00023235"/>
    </source>
</evidence>
<evidence type="ECO:0000313" key="14">
    <source>
        <dbReference type="EMBL" id="QFF99148.1"/>
    </source>
</evidence>
<evidence type="ECO:0000256" key="3">
    <source>
        <dbReference type="ARBA" id="ARBA00022723"/>
    </source>
</evidence>
<feature type="site" description="Important for catalytic activity and assists the phosphoryl transfer reaction to Asp8 by balancing charge and orienting the reacting groups" evidence="13">
    <location>
        <position position="149"/>
    </location>
</feature>
<keyword evidence="4 12" id="KW-0460">Magnesium</keyword>
<keyword evidence="2" id="KW-0597">Phosphoprotein</keyword>
<dbReference type="EMBL" id="CP031223">
    <property type="protein sequence ID" value="QFF99148.1"/>
    <property type="molecule type" value="Genomic_DNA"/>
</dbReference>
<dbReference type="InterPro" id="IPR006439">
    <property type="entry name" value="HAD-SF_hydro_IA"/>
</dbReference>
<dbReference type="OrthoDB" id="9797743at2"/>
<dbReference type="InterPro" id="IPR023198">
    <property type="entry name" value="PGP-like_dom2"/>
</dbReference>
<evidence type="ECO:0000313" key="15">
    <source>
        <dbReference type="Proteomes" id="UP000325517"/>
    </source>
</evidence>
<feature type="binding site" evidence="12">
    <location>
        <position position="11"/>
    </location>
    <ligand>
        <name>Mg(2+)</name>
        <dbReference type="ChEBI" id="CHEBI:18420"/>
    </ligand>
</feature>
<dbReference type="GO" id="GO:0005975">
    <property type="term" value="P:carbohydrate metabolic process"/>
    <property type="evidence" value="ECO:0007669"/>
    <property type="project" value="InterPro"/>
</dbReference>
<feature type="binding site" evidence="11">
    <location>
        <begin position="46"/>
        <end position="51"/>
    </location>
    <ligand>
        <name>substrate</name>
    </ligand>
</feature>
<evidence type="ECO:0000256" key="11">
    <source>
        <dbReference type="PIRSR" id="PIRSR610972-2"/>
    </source>
</evidence>
<comment type="similarity">
    <text evidence="1">Belongs to the HAD-like hydrolase superfamily. CbbY/CbbZ/Gph/YieH family.</text>
</comment>
<evidence type="ECO:0000256" key="8">
    <source>
        <dbReference type="ARBA" id="ARBA00044968"/>
    </source>
</evidence>
<evidence type="ECO:0000256" key="2">
    <source>
        <dbReference type="ARBA" id="ARBA00022553"/>
    </source>
</evidence>
<proteinExistence type="inferred from homology"/>
<organism evidence="14 15">
    <name type="scientific">Psychrobacillus glaciei</name>
    <dbReference type="NCBI Taxonomy" id="2283160"/>
    <lineage>
        <taxon>Bacteria</taxon>
        <taxon>Bacillati</taxon>
        <taxon>Bacillota</taxon>
        <taxon>Bacilli</taxon>
        <taxon>Bacillales</taxon>
        <taxon>Bacillaceae</taxon>
        <taxon>Psychrobacillus</taxon>
    </lineage>
</organism>
<dbReference type="CDD" id="cd02598">
    <property type="entry name" value="HAD_BPGM"/>
    <property type="match status" value="1"/>
</dbReference>
<comment type="catalytic activity">
    <reaction evidence="7">
        <text>beta-D-glucose 1-phosphate = beta-D-glucose 6-phosphate</text>
        <dbReference type="Rhea" id="RHEA:20113"/>
        <dbReference type="ChEBI" id="CHEBI:57684"/>
        <dbReference type="ChEBI" id="CHEBI:58247"/>
        <dbReference type="EC" id="5.4.2.6"/>
    </reaction>
</comment>
<dbReference type="AlphaFoldDB" id="A0A5J6SMN0"/>
<feature type="active site" description="Nucleophile" evidence="10">
    <location>
        <position position="11"/>
    </location>
</feature>
<feature type="site" description="Important for catalytic activity and assists the phosphoryl transfer reaction to Asp8 by balancing charge and orienting the reacting groups" evidence="13">
    <location>
        <position position="118"/>
    </location>
</feature>
<evidence type="ECO:0000256" key="7">
    <source>
        <dbReference type="ARBA" id="ARBA00044926"/>
    </source>
</evidence>
<feature type="binding site" evidence="11">
    <location>
        <position position="80"/>
    </location>
    <ligand>
        <name>substrate</name>
    </ligand>
</feature>
<keyword evidence="5 14" id="KW-0413">Isomerase</keyword>
<gene>
    <name evidence="14" type="primary">pgmB</name>
    <name evidence="14" type="ORF">PB01_10075</name>
</gene>
<evidence type="ECO:0000256" key="4">
    <source>
        <dbReference type="ARBA" id="ARBA00022842"/>
    </source>
</evidence>
<reference evidence="14 15" key="1">
    <citation type="submission" date="2018-07" db="EMBL/GenBank/DDBJ databases">
        <title>Complete genome sequence of Psychrobacillus sp. PB01, isolated from iceberg, and comparative genome analysis of Psychrobacillus strains.</title>
        <authorList>
            <person name="Lee P.C."/>
        </authorList>
    </citation>
    <scope>NUCLEOTIDE SEQUENCE [LARGE SCALE GENOMIC DNA]</scope>
    <source>
        <strain evidence="14 15">PB01</strain>
    </source>
</reference>
<name>A0A5J6SMN0_9BACI</name>
<dbReference type="PANTHER" id="PTHR46193">
    <property type="entry name" value="6-PHOSPHOGLUCONATE PHOSPHATASE"/>
    <property type="match status" value="1"/>
</dbReference>
<dbReference type="PANTHER" id="PTHR46193:SF18">
    <property type="entry name" value="HEXITOL PHOSPHATASE B"/>
    <property type="match status" value="1"/>
</dbReference>
<feature type="binding site" evidence="12">
    <location>
        <position position="173"/>
    </location>
    <ligand>
        <name>Mg(2+)</name>
        <dbReference type="ChEBI" id="CHEBI:18420"/>
    </ligand>
</feature>
<dbReference type="NCBIfam" id="TIGR02009">
    <property type="entry name" value="PGMB-YQAB-SF"/>
    <property type="match status" value="1"/>
</dbReference>
<dbReference type="GO" id="GO:0008801">
    <property type="term" value="F:beta-phosphoglucomutase activity"/>
    <property type="evidence" value="ECO:0007669"/>
    <property type="project" value="UniProtKB-EC"/>
</dbReference>
<dbReference type="Proteomes" id="UP000325517">
    <property type="component" value="Chromosome"/>
</dbReference>
<dbReference type="NCBIfam" id="TIGR01509">
    <property type="entry name" value="HAD-SF-IA-v3"/>
    <property type="match status" value="1"/>
</dbReference>
<dbReference type="KEGG" id="psyo:PB01_10075"/>
<feature type="binding site" evidence="11">
    <location>
        <begin position="118"/>
        <end position="122"/>
    </location>
    <ligand>
        <name>substrate</name>
    </ligand>
</feature>
<dbReference type="RefSeq" id="WP_151700078.1">
    <property type="nucleotide sequence ID" value="NZ_CP031223.1"/>
</dbReference>
<dbReference type="InterPro" id="IPR023214">
    <property type="entry name" value="HAD_sf"/>
</dbReference>
<keyword evidence="3 12" id="KW-0479">Metal-binding</keyword>
<dbReference type="SFLD" id="SFLDG01135">
    <property type="entry name" value="C1.5.6:_HAD__Beta-PGM__Phospha"/>
    <property type="match status" value="1"/>
</dbReference>
<dbReference type="InterPro" id="IPR010972">
    <property type="entry name" value="Beta-PGM"/>
</dbReference>
<dbReference type="GO" id="GO:0000287">
    <property type="term" value="F:magnesium ion binding"/>
    <property type="evidence" value="ECO:0007669"/>
    <property type="project" value="InterPro"/>
</dbReference>
<feature type="binding site" evidence="11">
    <location>
        <begin position="11"/>
        <end position="13"/>
    </location>
    <ligand>
        <name>substrate</name>
    </ligand>
</feature>
<evidence type="ECO:0000256" key="10">
    <source>
        <dbReference type="PIRSR" id="PIRSR610972-1"/>
    </source>
</evidence>
<dbReference type="Pfam" id="PF00702">
    <property type="entry name" value="Hydrolase"/>
    <property type="match status" value="1"/>
</dbReference>
<feature type="binding site" evidence="11">
    <location>
        <position position="27"/>
    </location>
    <ligand>
        <name>substrate</name>
    </ligand>
</feature>
<accession>A0A5J6SMN0</accession>
<dbReference type="SUPFAM" id="SSF56784">
    <property type="entry name" value="HAD-like"/>
    <property type="match status" value="1"/>
</dbReference>
<feature type="binding site" evidence="11">
    <location>
        <position position="149"/>
    </location>
    <ligand>
        <name>substrate</name>
    </ligand>
</feature>
<dbReference type="NCBIfam" id="TIGR01990">
    <property type="entry name" value="bPGM"/>
    <property type="match status" value="1"/>
</dbReference>
<dbReference type="EC" id="5.4.2.6" evidence="8"/>
<evidence type="ECO:0000256" key="12">
    <source>
        <dbReference type="PIRSR" id="PIRSR610972-3"/>
    </source>
</evidence>